<gene>
    <name evidence="8" type="ORF">AKO1_009339</name>
</gene>
<evidence type="ECO:0000256" key="6">
    <source>
        <dbReference type="SAM" id="Phobius"/>
    </source>
</evidence>
<evidence type="ECO:0000256" key="2">
    <source>
        <dbReference type="ARBA" id="ARBA00022692"/>
    </source>
</evidence>
<dbReference type="Pfam" id="PF00916">
    <property type="entry name" value="Sulfate_transp"/>
    <property type="match status" value="1"/>
</dbReference>
<sequence length="912" mass="102932">MSSNDDARELDTDSHRSFSDSEEYQTNQNTNIVIQDTYFDTIEPDSENVYEFEELFHFYQELRALLFHKMPISMTRSLSNFDFGDTQGSFAKSPSTERLDSISGTESESSSLLRPPPKAPQGRVRSIFRDVRNKFLSVDKNSAATELMQRTSDKLSTTRAEHLQNFYGKLISVLKEQTSKARDHLERMQLFRRARNQLYRQYLVEYHGMNSHSVAEFDKFAELFTDDLAAELEIKNEDECSISLPTSPFQSPHAEHTETTHLLSAANYNANIEELLNKGGNEVQIVKDRIPWWRRLVHVLSFIFPILVWLPEYCQKSEIINNVKRDVLAGTTIAIVLCPQGIAYAMVAGMPPIYGLYTAFIPRTSRVLAVGPSVIISLILYQTIYTDLEVRNSLEYQNYVLLVSMFAGGIQLLCGVLRLGFVMNFLSKPILSGFTTAAAILIAMTQVKYLFGVTPDSEVKAQLYWSLYYLGKAMHDQGIHNVYWKGKKHHIDDFFPSNLIVIVGGTLIMTLISLSPASLAQSGDHDVLGINILGRLDGSLPVPSLPKFYQDYVYVNETPINSTLLSSPHVHGYWMPVGDPIFTWEIARNALLVALPCLFIGFAEAYSVGSYYAIKDNYSVDPNNELMAIGLSAFVGSFFSAYMASTSLSRSALSAAAGARSQLAGLLTGVLMILMLLFVSKLFYYLPKPLLGAMIIMAITKLIDYEMVIYTFKTKKKDFVSWMACFLCTLFVGLQYGILLATLLSLAFVLYRSSRPRLVLLGKEPGTTTYQSIKRFPDSFRTPGVLVVRLDSELFFANCSYVAKYLNKIIDQTNNEVIFNGDISMNNKCRALITDMGSVNQIDSTGVLSLRDIKKILDYRNVKWYIANIKPEVIREMQQGSFIHDDVMDESRLFTTVHDAVRHAVDEIKKKK</sequence>
<feature type="transmembrane region" description="Helical" evidence="6">
    <location>
        <begin position="664"/>
        <end position="684"/>
    </location>
</feature>
<keyword evidence="9" id="KW-1185">Reference proteome</keyword>
<dbReference type="InterPro" id="IPR002645">
    <property type="entry name" value="STAS_dom"/>
</dbReference>
<evidence type="ECO:0000256" key="3">
    <source>
        <dbReference type="ARBA" id="ARBA00022989"/>
    </source>
</evidence>
<evidence type="ECO:0000256" key="5">
    <source>
        <dbReference type="SAM" id="MobiDB-lite"/>
    </source>
</evidence>
<feature type="domain" description="STAS" evidence="7">
    <location>
        <begin position="775"/>
        <end position="904"/>
    </location>
</feature>
<feature type="transmembrane region" description="Helical" evidence="6">
    <location>
        <begin position="367"/>
        <end position="384"/>
    </location>
</feature>
<feature type="transmembrane region" description="Helical" evidence="6">
    <location>
        <begin position="396"/>
        <end position="417"/>
    </location>
</feature>
<feature type="transmembrane region" description="Helical" evidence="6">
    <location>
        <begin position="330"/>
        <end position="355"/>
    </location>
</feature>
<dbReference type="Gene3D" id="3.30.750.24">
    <property type="entry name" value="STAS domain"/>
    <property type="match status" value="1"/>
</dbReference>
<dbReference type="PROSITE" id="PS50801">
    <property type="entry name" value="STAS"/>
    <property type="match status" value="1"/>
</dbReference>
<feature type="transmembrane region" description="Helical" evidence="6">
    <location>
        <begin position="590"/>
        <end position="614"/>
    </location>
</feature>
<feature type="transmembrane region" description="Helical" evidence="6">
    <location>
        <begin position="429"/>
        <end position="451"/>
    </location>
</feature>
<evidence type="ECO:0000313" key="8">
    <source>
        <dbReference type="EMBL" id="KAL0489863.1"/>
    </source>
</evidence>
<proteinExistence type="predicted"/>
<dbReference type="EMBL" id="JAOPGA020001610">
    <property type="protein sequence ID" value="KAL0489863.1"/>
    <property type="molecule type" value="Genomic_DNA"/>
</dbReference>
<feature type="region of interest" description="Disordered" evidence="5">
    <location>
        <begin position="89"/>
        <end position="122"/>
    </location>
</feature>
<dbReference type="CDD" id="cd07042">
    <property type="entry name" value="STAS_SulP_like_sulfate_transporter"/>
    <property type="match status" value="1"/>
</dbReference>
<dbReference type="PANTHER" id="PTHR11814">
    <property type="entry name" value="SULFATE TRANSPORTER"/>
    <property type="match status" value="1"/>
</dbReference>
<feature type="region of interest" description="Disordered" evidence="5">
    <location>
        <begin position="1"/>
        <end position="29"/>
    </location>
</feature>
<feature type="transmembrane region" description="Helical" evidence="6">
    <location>
        <begin position="724"/>
        <end position="751"/>
    </location>
</feature>
<keyword evidence="3 6" id="KW-1133">Transmembrane helix</keyword>
<feature type="transmembrane region" description="Helical" evidence="6">
    <location>
        <begin position="292"/>
        <end position="310"/>
    </location>
</feature>
<feature type="transmembrane region" description="Helical" evidence="6">
    <location>
        <begin position="494"/>
        <end position="514"/>
    </location>
</feature>
<dbReference type="Pfam" id="PF01740">
    <property type="entry name" value="STAS"/>
    <property type="match status" value="1"/>
</dbReference>
<keyword evidence="2 6" id="KW-0812">Transmembrane</keyword>
<dbReference type="InterPro" id="IPR011547">
    <property type="entry name" value="SLC26A/SulP_dom"/>
</dbReference>
<keyword evidence="4 6" id="KW-0472">Membrane</keyword>
<organism evidence="8 9">
    <name type="scientific">Acrasis kona</name>
    <dbReference type="NCBI Taxonomy" id="1008807"/>
    <lineage>
        <taxon>Eukaryota</taxon>
        <taxon>Discoba</taxon>
        <taxon>Heterolobosea</taxon>
        <taxon>Tetramitia</taxon>
        <taxon>Eutetramitia</taxon>
        <taxon>Acrasidae</taxon>
        <taxon>Acrasis</taxon>
    </lineage>
</organism>
<protein>
    <submittedName>
        <fullName evidence="8">Sulfate transporter</fullName>
    </submittedName>
</protein>
<name>A0AAW2ZLK3_9EUKA</name>
<evidence type="ECO:0000313" key="9">
    <source>
        <dbReference type="Proteomes" id="UP001431209"/>
    </source>
</evidence>
<dbReference type="InterPro" id="IPR001902">
    <property type="entry name" value="SLC26A/SulP_fam"/>
</dbReference>
<feature type="compositionally biased region" description="Low complexity" evidence="5">
    <location>
        <begin position="101"/>
        <end position="113"/>
    </location>
</feature>
<comment type="caution">
    <text evidence="8">The sequence shown here is derived from an EMBL/GenBank/DDBJ whole genome shotgun (WGS) entry which is preliminary data.</text>
</comment>
<dbReference type="AlphaFoldDB" id="A0AAW2ZLK3"/>
<dbReference type="SUPFAM" id="SSF52091">
    <property type="entry name" value="SpoIIaa-like"/>
    <property type="match status" value="1"/>
</dbReference>
<dbReference type="GO" id="GO:0055085">
    <property type="term" value="P:transmembrane transport"/>
    <property type="evidence" value="ECO:0007669"/>
    <property type="project" value="InterPro"/>
</dbReference>
<evidence type="ECO:0000256" key="1">
    <source>
        <dbReference type="ARBA" id="ARBA00004141"/>
    </source>
</evidence>
<reference evidence="8 9" key="1">
    <citation type="submission" date="2024-03" db="EMBL/GenBank/DDBJ databases">
        <title>The Acrasis kona genome and developmental transcriptomes reveal deep origins of eukaryotic multicellular pathways.</title>
        <authorList>
            <person name="Sheikh S."/>
            <person name="Fu C.-J."/>
            <person name="Brown M.W."/>
            <person name="Baldauf S.L."/>
        </authorList>
    </citation>
    <scope>NUCLEOTIDE SEQUENCE [LARGE SCALE GENOMIC DNA]</scope>
    <source>
        <strain evidence="8 9">ATCC MYA-3509</strain>
    </source>
</reference>
<evidence type="ECO:0000259" key="7">
    <source>
        <dbReference type="PROSITE" id="PS50801"/>
    </source>
</evidence>
<dbReference type="Proteomes" id="UP001431209">
    <property type="component" value="Unassembled WGS sequence"/>
</dbReference>
<dbReference type="GO" id="GO:0016020">
    <property type="term" value="C:membrane"/>
    <property type="evidence" value="ECO:0007669"/>
    <property type="project" value="UniProtKB-SubCell"/>
</dbReference>
<feature type="compositionally biased region" description="Basic and acidic residues" evidence="5">
    <location>
        <begin position="1"/>
        <end position="19"/>
    </location>
</feature>
<dbReference type="InterPro" id="IPR036513">
    <property type="entry name" value="STAS_dom_sf"/>
</dbReference>
<feature type="transmembrane region" description="Helical" evidence="6">
    <location>
        <begin position="626"/>
        <end position="644"/>
    </location>
</feature>
<feature type="transmembrane region" description="Helical" evidence="6">
    <location>
        <begin position="690"/>
        <end position="712"/>
    </location>
</feature>
<accession>A0AAW2ZLK3</accession>
<evidence type="ECO:0000256" key="4">
    <source>
        <dbReference type="ARBA" id="ARBA00023136"/>
    </source>
</evidence>
<comment type="subcellular location">
    <subcellularLocation>
        <location evidence="1">Membrane</location>
        <topology evidence="1">Multi-pass membrane protein</topology>
    </subcellularLocation>
</comment>